<dbReference type="Proteomes" id="UP000283269">
    <property type="component" value="Unassembled WGS sequence"/>
</dbReference>
<feature type="compositionally biased region" description="Acidic residues" evidence="1">
    <location>
        <begin position="1"/>
        <end position="13"/>
    </location>
</feature>
<evidence type="ECO:0000313" key="2">
    <source>
        <dbReference type="EMBL" id="PPQ83817.1"/>
    </source>
</evidence>
<proteinExistence type="predicted"/>
<feature type="compositionally biased region" description="Basic and acidic residues" evidence="1">
    <location>
        <begin position="86"/>
        <end position="99"/>
    </location>
</feature>
<evidence type="ECO:0000256" key="1">
    <source>
        <dbReference type="SAM" id="MobiDB-lite"/>
    </source>
</evidence>
<dbReference type="AlphaFoldDB" id="A0A409WZ89"/>
<reference evidence="2 3" key="1">
    <citation type="journal article" date="2018" name="Evol. Lett.">
        <title>Horizontal gene cluster transfer increased hallucinogenic mushroom diversity.</title>
        <authorList>
            <person name="Reynolds H.T."/>
            <person name="Vijayakumar V."/>
            <person name="Gluck-Thaler E."/>
            <person name="Korotkin H.B."/>
            <person name="Matheny P.B."/>
            <person name="Slot J.C."/>
        </authorList>
    </citation>
    <scope>NUCLEOTIDE SEQUENCE [LARGE SCALE GENOMIC DNA]</scope>
    <source>
        <strain evidence="2 3">2631</strain>
    </source>
</reference>
<feature type="compositionally biased region" description="Basic and acidic residues" evidence="1">
    <location>
        <begin position="140"/>
        <end position="169"/>
    </location>
</feature>
<sequence length="461" mass="51984">MGEETFDFQEVDDMSSTSESGELANKESKKTRRGKAPRGTLRTEILGMEGEIREQEGGRERKKFKPTNVNFLDLESKPKSYKNAGIRKDFESKKSKENIDPLASGGLDDKDALSTHPDFPQAKARTQAQNQNQIPLPRTNDLKRDHSRINDEEARGERAPAKTKSEGTKTKIVKAKAHLQAADNAGQGLAEFVNDHCWTRVFLLSLNHALYVSRKPFKHFTPDSPEFVATLQKVFNRTFTNVDYALSLDDKVTKTAYSRIKARKSRLAIDILDSVKKFFKQAEFTDKPQAVHEYVYWALRPGGPAYYSKPILREENGSEKEKAKEKDDANKITPSGFLESPFIAPIAKHYLSFAANSILNPPISRKHPPKGLYALILTAVERAFVAHVKGTYVDPRQFNYDNTWKAMVDFFGSIDKVKEEQWKSILLFSGVDQETGSKQDDNVLCADQSTISTFCAGIYID</sequence>
<feature type="compositionally biased region" description="Basic and acidic residues" evidence="1">
    <location>
        <begin position="50"/>
        <end position="59"/>
    </location>
</feature>
<evidence type="ECO:0000313" key="3">
    <source>
        <dbReference type="Proteomes" id="UP000283269"/>
    </source>
</evidence>
<feature type="region of interest" description="Disordered" evidence="1">
    <location>
        <begin position="1"/>
        <end position="169"/>
    </location>
</feature>
<organism evidence="2 3">
    <name type="scientific">Psilocybe cyanescens</name>
    <dbReference type="NCBI Taxonomy" id="93625"/>
    <lineage>
        <taxon>Eukaryota</taxon>
        <taxon>Fungi</taxon>
        <taxon>Dikarya</taxon>
        <taxon>Basidiomycota</taxon>
        <taxon>Agaricomycotina</taxon>
        <taxon>Agaricomycetes</taxon>
        <taxon>Agaricomycetidae</taxon>
        <taxon>Agaricales</taxon>
        <taxon>Agaricineae</taxon>
        <taxon>Strophariaceae</taxon>
        <taxon>Psilocybe</taxon>
    </lineage>
</organism>
<name>A0A409WZ89_PSICY</name>
<protein>
    <submittedName>
        <fullName evidence="2">Uncharacterized protein</fullName>
    </submittedName>
</protein>
<comment type="caution">
    <text evidence="2">The sequence shown here is derived from an EMBL/GenBank/DDBJ whole genome shotgun (WGS) entry which is preliminary data.</text>
</comment>
<dbReference type="EMBL" id="NHYD01002965">
    <property type="protein sequence ID" value="PPQ83817.1"/>
    <property type="molecule type" value="Genomic_DNA"/>
</dbReference>
<gene>
    <name evidence="2" type="ORF">CVT25_001031</name>
</gene>
<dbReference type="OrthoDB" id="3190308at2759"/>
<feature type="compositionally biased region" description="Polar residues" evidence="1">
    <location>
        <begin position="124"/>
        <end position="134"/>
    </location>
</feature>
<accession>A0A409WZ89</accession>
<keyword evidence="3" id="KW-1185">Reference proteome</keyword>
<dbReference type="InParanoid" id="A0A409WZ89"/>